<evidence type="ECO:0000256" key="2">
    <source>
        <dbReference type="SAM" id="Phobius"/>
    </source>
</evidence>
<feature type="transmembrane region" description="Helical" evidence="2">
    <location>
        <begin position="455"/>
        <end position="474"/>
    </location>
</feature>
<feature type="transmembrane region" description="Helical" evidence="2">
    <location>
        <begin position="608"/>
        <end position="630"/>
    </location>
</feature>
<sequence>MVHLLIFFYLLLCLHKNGYSKSIDISAITFSYFDNDPTYKPMIDSFNEYSLKNNLNITVDLITFTSSNSTFETSDYGSYIENILNKKLSKYDIIFYDNLYTNKYGYSLVDLYKYLEPNHINIYNKNILSQSCSCENKLVGMPATINIDSLYSNMKLLDKYNKTIPKTWNELFETSKYILNEEEKLNNTDLVPFNGLICDDEYGTISILEYIYSYRDSVDAPFPEYQSKAAINAANMLKKIKTELKLDETFYATELFTMTKLFDENAIFIKYWDLAMSNVYHKSIVPGSKEGISSSIIGGYNVGINKYSNENNIQAAVEVIKYISSKEMQKKLVINNITYSGITDLYDEEEICSVVDCKYFKSIQLIGRPIHLVNDYNSYSYNIRNTFFKFLYGDEKAETVLKKIDDITRIYNIPYNSTFGLICIILYGVIGCLFLLSLIFLFFSKFNFYFEFLPISSWIIFILGLIIIIITGFVEIGDKMIIKCHMKVFLISIGFTLNVIPILQQLIFNFPDESEIINWLKKHQFLLLFIFLSKDIILNLLLYIFPYDIELRMVKDGENYKKCKINNSIISKFLILFIVAIPIFVILIILFLCFIEWNVIKIKYDIRFLTYTIYIDTVLLVFLIIIRFNLNNHRLIFMTSCLIYFSITLTNYFFLYGIRIILALLRNENSVLKFITKINNDFINNEDLTTRTHKSCTSKSTDGSEFTNLDITKKDVSSSSVLKKILNYHYQTGIESTDGNHSYLVVV</sequence>
<feature type="transmembrane region" description="Helical" evidence="2">
    <location>
        <begin position="525"/>
        <end position="545"/>
    </location>
</feature>
<dbReference type="SUPFAM" id="SSF53850">
    <property type="entry name" value="Periplasmic binding protein-like II"/>
    <property type="match status" value="1"/>
</dbReference>
<dbReference type="Gene3D" id="3.40.190.10">
    <property type="entry name" value="Periplasmic binding protein-like II"/>
    <property type="match status" value="1"/>
</dbReference>
<feature type="chain" id="PRO_5012056198" evidence="3">
    <location>
        <begin position="21"/>
        <end position="747"/>
    </location>
</feature>
<evidence type="ECO:0000256" key="3">
    <source>
        <dbReference type="SAM" id="SignalP"/>
    </source>
</evidence>
<organism evidence="4 5">
    <name type="scientific">Anaeromyces robustus</name>
    <dbReference type="NCBI Taxonomy" id="1754192"/>
    <lineage>
        <taxon>Eukaryota</taxon>
        <taxon>Fungi</taxon>
        <taxon>Fungi incertae sedis</taxon>
        <taxon>Chytridiomycota</taxon>
        <taxon>Chytridiomycota incertae sedis</taxon>
        <taxon>Neocallimastigomycetes</taxon>
        <taxon>Neocallimastigales</taxon>
        <taxon>Neocallimastigaceae</taxon>
        <taxon>Anaeromyces</taxon>
    </lineage>
</organism>
<evidence type="ECO:0000256" key="1">
    <source>
        <dbReference type="ARBA" id="ARBA00022729"/>
    </source>
</evidence>
<dbReference type="Proteomes" id="UP000193944">
    <property type="component" value="Unassembled WGS sequence"/>
</dbReference>
<keyword evidence="5" id="KW-1185">Reference proteome</keyword>
<feature type="transmembrane region" description="Helical" evidence="2">
    <location>
        <begin position="419"/>
        <end position="443"/>
    </location>
</feature>
<dbReference type="OrthoDB" id="2157358at2759"/>
<keyword evidence="2" id="KW-0812">Transmembrane</keyword>
<dbReference type="PANTHER" id="PTHR43649:SF33">
    <property type="entry name" value="POLYGALACTURONAN_RHAMNOGALACTURONAN-BINDING PROTEIN YTCQ"/>
    <property type="match status" value="1"/>
</dbReference>
<feature type="signal peptide" evidence="3">
    <location>
        <begin position="1"/>
        <end position="20"/>
    </location>
</feature>
<name>A0A1Y1X6V1_9FUNG</name>
<keyword evidence="1 3" id="KW-0732">Signal</keyword>
<keyword evidence="2" id="KW-1133">Transmembrane helix</keyword>
<comment type="caution">
    <text evidence="4">The sequence shown here is derived from an EMBL/GenBank/DDBJ whole genome shotgun (WGS) entry which is preliminary data.</text>
</comment>
<evidence type="ECO:0000313" key="5">
    <source>
        <dbReference type="Proteomes" id="UP000193944"/>
    </source>
</evidence>
<keyword evidence="2" id="KW-0472">Membrane</keyword>
<dbReference type="PANTHER" id="PTHR43649">
    <property type="entry name" value="ARABINOSE-BINDING PROTEIN-RELATED"/>
    <property type="match status" value="1"/>
</dbReference>
<gene>
    <name evidence="4" type="ORF">BCR32DRAFT_14168</name>
</gene>
<reference evidence="4 5" key="1">
    <citation type="submission" date="2016-08" db="EMBL/GenBank/DDBJ databases">
        <title>A Parts List for Fungal Cellulosomes Revealed by Comparative Genomics.</title>
        <authorList>
            <consortium name="DOE Joint Genome Institute"/>
            <person name="Haitjema C.H."/>
            <person name="Gilmore S.P."/>
            <person name="Henske J.K."/>
            <person name="Solomon K.V."/>
            <person name="De Groot R."/>
            <person name="Kuo A."/>
            <person name="Mondo S.J."/>
            <person name="Salamov A.A."/>
            <person name="Labutti K."/>
            <person name="Zhao Z."/>
            <person name="Chiniquy J."/>
            <person name="Barry K."/>
            <person name="Brewer H.M."/>
            <person name="Purvine S.O."/>
            <person name="Wright A.T."/>
            <person name="Boxma B."/>
            <person name="Van Alen T."/>
            <person name="Hackstein J.H."/>
            <person name="Baker S.E."/>
            <person name="Grigoriev I.V."/>
            <person name="O'Malley M.A."/>
        </authorList>
    </citation>
    <scope>NUCLEOTIDE SEQUENCE [LARGE SCALE GENOMIC DNA]</scope>
    <source>
        <strain evidence="4 5">S4</strain>
    </source>
</reference>
<dbReference type="InterPro" id="IPR050490">
    <property type="entry name" value="Bact_solute-bd_prot1"/>
</dbReference>
<accession>A0A1Y1X6V1</accession>
<dbReference type="EMBL" id="MCFG01000126">
    <property type="protein sequence ID" value="ORX81116.1"/>
    <property type="molecule type" value="Genomic_DNA"/>
</dbReference>
<feature type="transmembrane region" description="Helical" evidence="2">
    <location>
        <begin position="574"/>
        <end position="596"/>
    </location>
</feature>
<feature type="transmembrane region" description="Helical" evidence="2">
    <location>
        <begin position="642"/>
        <end position="665"/>
    </location>
</feature>
<evidence type="ECO:0000313" key="4">
    <source>
        <dbReference type="EMBL" id="ORX81116.1"/>
    </source>
</evidence>
<feature type="transmembrane region" description="Helical" evidence="2">
    <location>
        <begin position="486"/>
        <end position="504"/>
    </location>
</feature>
<reference evidence="4 5" key="2">
    <citation type="submission" date="2016-08" db="EMBL/GenBank/DDBJ databases">
        <title>Pervasive Adenine N6-methylation of Active Genes in Fungi.</title>
        <authorList>
            <consortium name="DOE Joint Genome Institute"/>
            <person name="Mondo S.J."/>
            <person name="Dannebaum R.O."/>
            <person name="Kuo R.C."/>
            <person name="Labutti K."/>
            <person name="Haridas S."/>
            <person name="Kuo A."/>
            <person name="Salamov A."/>
            <person name="Ahrendt S.R."/>
            <person name="Lipzen A."/>
            <person name="Sullivan W."/>
            <person name="Andreopoulos W.B."/>
            <person name="Clum A."/>
            <person name="Lindquist E."/>
            <person name="Daum C."/>
            <person name="Ramamoorthy G.K."/>
            <person name="Gryganskyi A."/>
            <person name="Culley D."/>
            <person name="Magnuson J.K."/>
            <person name="James T.Y."/>
            <person name="O'Malley M.A."/>
            <person name="Stajich J.E."/>
            <person name="Spatafora J.W."/>
            <person name="Visel A."/>
            <person name="Grigoriev I.V."/>
        </authorList>
    </citation>
    <scope>NUCLEOTIDE SEQUENCE [LARGE SCALE GENOMIC DNA]</scope>
    <source>
        <strain evidence="4 5">S4</strain>
    </source>
</reference>
<dbReference type="AlphaFoldDB" id="A0A1Y1X6V1"/>
<proteinExistence type="predicted"/>
<protein>
    <submittedName>
        <fullName evidence="4">Periplasmic binding protein-like II</fullName>
    </submittedName>
</protein>